<dbReference type="Proteomes" id="UP000473325">
    <property type="component" value="Unassembled WGS sequence"/>
</dbReference>
<dbReference type="RefSeq" id="WP_160880031.1">
    <property type="nucleotide sequence ID" value="NZ_WUEK01000018.1"/>
</dbReference>
<dbReference type="Pfam" id="PF11625">
    <property type="entry name" value="DUF3253"/>
    <property type="match status" value="1"/>
</dbReference>
<evidence type="ECO:0000313" key="1">
    <source>
        <dbReference type="EMBL" id="MXG92089.1"/>
    </source>
</evidence>
<dbReference type="Gene3D" id="1.10.10.10">
    <property type="entry name" value="Winged helix-like DNA-binding domain superfamily/Winged helix DNA-binding domain"/>
    <property type="match status" value="1"/>
</dbReference>
<gene>
    <name evidence="1" type="ORF">GRQ65_21320</name>
</gene>
<dbReference type="InterPro" id="IPR036388">
    <property type="entry name" value="WH-like_DNA-bd_sf"/>
</dbReference>
<dbReference type="PANTHER" id="PTHR37463:SF1">
    <property type="entry name" value="DUF2256 DOMAIN-CONTAINING PROTEIN"/>
    <property type="match status" value="1"/>
</dbReference>
<proteinExistence type="predicted"/>
<dbReference type="InterPro" id="IPR021660">
    <property type="entry name" value="DUF3253"/>
</dbReference>
<keyword evidence="2" id="KW-1185">Reference proteome</keyword>
<dbReference type="InterPro" id="IPR017136">
    <property type="entry name" value="UCP037205"/>
</dbReference>
<dbReference type="Pfam" id="PF10013">
    <property type="entry name" value="DUF2256"/>
    <property type="match status" value="1"/>
</dbReference>
<name>A0A6L7F474_9ACTN</name>
<dbReference type="AlphaFoldDB" id="A0A6L7F474"/>
<protein>
    <submittedName>
        <fullName evidence="1">DUF2256 domain-containing protein</fullName>
    </submittedName>
</protein>
<evidence type="ECO:0000313" key="2">
    <source>
        <dbReference type="Proteomes" id="UP000473325"/>
    </source>
</evidence>
<reference evidence="1 2" key="1">
    <citation type="submission" date="2019-12" db="EMBL/GenBank/DDBJ databases">
        <authorList>
            <person name="Kun Z."/>
        </authorList>
    </citation>
    <scope>NUCLEOTIDE SEQUENCE [LARGE SCALE GENOMIC DNA]</scope>
    <source>
        <strain evidence="1 2">YIM 123512</strain>
    </source>
</reference>
<dbReference type="PANTHER" id="PTHR37463">
    <property type="entry name" value="GSL3115 PROTEIN"/>
    <property type="match status" value="1"/>
</dbReference>
<sequence>MTPEPKVCASCGRRIEWRKKWERDWDDVRYCSTACRRRKVTPEDRALEDELRTQLASGAGRTGVDVGSDEAARRAARRLVAAGEGELVQRGRVVDPSTARGDVQLRRPR</sequence>
<dbReference type="EMBL" id="WUEK01000018">
    <property type="protein sequence ID" value="MXG92089.1"/>
    <property type="molecule type" value="Genomic_DNA"/>
</dbReference>
<organism evidence="1 2">
    <name type="scientific">Nocardioides flavescens</name>
    <dbReference type="NCBI Taxonomy" id="2691959"/>
    <lineage>
        <taxon>Bacteria</taxon>
        <taxon>Bacillati</taxon>
        <taxon>Actinomycetota</taxon>
        <taxon>Actinomycetes</taxon>
        <taxon>Propionibacteriales</taxon>
        <taxon>Nocardioidaceae</taxon>
        <taxon>Nocardioides</taxon>
    </lineage>
</organism>
<accession>A0A6L7F474</accession>
<comment type="caution">
    <text evidence="1">The sequence shown here is derived from an EMBL/GenBank/DDBJ whole genome shotgun (WGS) entry which is preliminary data.</text>
</comment>
<dbReference type="InterPro" id="IPR036390">
    <property type="entry name" value="WH_DNA-bd_sf"/>
</dbReference>
<dbReference type="SUPFAM" id="SSF46785">
    <property type="entry name" value="Winged helix' DNA-binding domain"/>
    <property type="match status" value="1"/>
</dbReference>